<dbReference type="EMBL" id="JBDKXB010000004">
    <property type="protein sequence ID" value="MEY6431803.1"/>
    <property type="molecule type" value="Genomic_DNA"/>
</dbReference>
<evidence type="ECO:0000256" key="1">
    <source>
        <dbReference type="SAM" id="MobiDB-lite"/>
    </source>
</evidence>
<dbReference type="PANTHER" id="PTHR40940">
    <property type="entry name" value="PROTEIN BATD-RELATED"/>
    <property type="match status" value="1"/>
</dbReference>
<dbReference type="Pfam" id="PF13584">
    <property type="entry name" value="BatD"/>
    <property type="match status" value="1"/>
</dbReference>
<sequence>MTTADGLFGANSGLRRAARASLIVVAGWAAAAAADVDVWLSATTTPRDRPVELILEIKGELAGRPDLTVLDEDFVIIDRRQESSISVIDGQRQTRYRLSLRLLPRQTGEIEIPPIPVGASVTRPLRLRVTEAVDPRAPTAADPWVGPPVPPRPVPALPGSGWLGPPPVEPIPRWPDRDGSSVAGAESPTGDGGRLPGAWIWYSALLALAWAVTLFLWWRGRRPPVAPAAMVADLRPSAPADPWSKAIDAVRIAYQAGDAPAAREALLAWSRLRWPHDPPGNIARLVLRCQEPLKGQIALLEKALYSPEPLSWNRELVWETLAAEQRVG</sequence>
<keyword evidence="5" id="KW-1185">Reference proteome</keyword>
<keyword evidence="2" id="KW-0472">Membrane</keyword>
<protein>
    <submittedName>
        <fullName evidence="4">BatD family protein</fullName>
    </submittedName>
</protein>
<accession>A0ABV4BEU7</accession>
<dbReference type="RefSeq" id="WP_369666185.1">
    <property type="nucleotide sequence ID" value="NZ_JBDKXB010000004.1"/>
</dbReference>
<dbReference type="InterPro" id="IPR057699">
    <property type="entry name" value="DUF7939"/>
</dbReference>
<proteinExistence type="predicted"/>
<evidence type="ECO:0000313" key="4">
    <source>
        <dbReference type="EMBL" id="MEY6431803.1"/>
    </source>
</evidence>
<evidence type="ECO:0000313" key="5">
    <source>
        <dbReference type="Proteomes" id="UP001564408"/>
    </source>
</evidence>
<evidence type="ECO:0000259" key="3">
    <source>
        <dbReference type="Pfam" id="PF25607"/>
    </source>
</evidence>
<organism evidence="4 5">
    <name type="scientific">Thioalkalicoccus limnaeus</name>
    <dbReference type="NCBI Taxonomy" id="120681"/>
    <lineage>
        <taxon>Bacteria</taxon>
        <taxon>Pseudomonadati</taxon>
        <taxon>Pseudomonadota</taxon>
        <taxon>Gammaproteobacteria</taxon>
        <taxon>Chromatiales</taxon>
        <taxon>Chromatiaceae</taxon>
        <taxon>Thioalkalicoccus</taxon>
    </lineage>
</organism>
<feature type="region of interest" description="Disordered" evidence="1">
    <location>
        <begin position="165"/>
        <end position="191"/>
    </location>
</feature>
<feature type="domain" description="DUF7939" evidence="3">
    <location>
        <begin position="245"/>
        <end position="325"/>
    </location>
</feature>
<feature type="transmembrane region" description="Helical" evidence="2">
    <location>
        <begin position="199"/>
        <end position="218"/>
    </location>
</feature>
<gene>
    <name evidence="4" type="ORF">ABC977_05195</name>
</gene>
<evidence type="ECO:0000256" key="2">
    <source>
        <dbReference type="SAM" id="Phobius"/>
    </source>
</evidence>
<name>A0ABV4BEU7_9GAMM</name>
<dbReference type="Proteomes" id="UP001564408">
    <property type="component" value="Unassembled WGS sequence"/>
</dbReference>
<dbReference type="Pfam" id="PF25607">
    <property type="entry name" value="DUF7939"/>
    <property type="match status" value="1"/>
</dbReference>
<dbReference type="PANTHER" id="PTHR40940:SF1">
    <property type="entry name" value="PROTEIN BATD"/>
    <property type="match status" value="1"/>
</dbReference>
<keyword evidence="2" id="KW-1133">Transmembrane helix</keyword>
<keyword evidence="2" id="KW-0812">Transmembrane</keyword>
<comment type="caution">
    <text evidence="4">The sequence shown here is derived from an EMBL/GenBank/DDBJ whole genome shotgun (WGS) entry which is preliminary data.</text>
</comment>
<reference evidence="4 5" key="1">
    <citation type="submission" date="2024-05" db="EMBL/GenBank/DDBJ databases">
        <title>Genome Sequence and Characterization of the New Strain Purple Sulfur Bacterium of Genus Thioalkalicoccus.</title>
        <authorList>
            <person name="Bryantseva I.A."/>
            <person name="Kyndt J.A."/>
            <person name="Imhoff J.F."/>
        </authorList>
    </citation>
    <scope>NUCLEOTIDE SEQUENCE [LARGE SCALE GENOMIC DNA]</scope>
    <source>
        <strain evidence="4 5">Um2</strain>
    </source>
</reference>
<dbReference type="InterPro" id="IPR025738">
    <property type="entry name" value="BatD"/>
</dbReference>